<evidence type="ECO:0000313" key="3">
    <source>
        <dbReference type="Proteomes" id="UP000283509"/>
    </source>
</evidence>
<organism evidence="2 3">
    <name type="scientific">Penaeus vannamei</name>
    <name type="common">Whiteleg shrimp</name>
    <name type="synonym">Litopenaeus vannamei</name>
    <dbReference type="NCBI Taxonomy" id="6689"/>
    <lineage>
        <taxon>Eukaryota</taxon>
        <taxon>Metazoa</taxon>
        <taxon>Ecdysozoa</taxon>
        <taxon>Arthropoda</taxon>
        <taxon>Crustacea</taxon>
        <taxon>Multicrustacea</taxon>
        <taxon>Malacostraca</taxon>
        <taxon>Eumalacostraca</taxon>
        <taxon>Eucarida</taxon>
        <taxon>Decapoda</taxon>
        <taxon>Dendrobranchiata</taxon>
        <taxon>Penaeoidea</taxon>
        <taxon>Penaeidae</taxon>
        <taxon>Penaeus</taxon>
    </lineage>
</organism>
<dbReference type="EMBL" id="QCYY01000749">
    <property type="protein sequence ID" value="ROT83036.1"/>
    <property type="molecule type" value="Genomic_DNA"/>
</dbReference>
<evidence type="ECO:0000256" key="1">
    <source>
        <dbReference type="SAM" id="SignalP"/>
    </source>
</evidence>
<reference evidence="2 3" key="2">
    <citation type="submission" date="2019-01" db="EMBL/GenBank/DDBJ databases">
        <title>The decoding of complex shrimp genome reveals the adaptation for benthos swimmer, frequently molting mechanism and breeding impact on genome.</title>
        <authorList>
            <person name="Sun Y."/>
            <person name="Gao Y."/>
            <person name="Yu Y."/>
        </authorList>
    </citation>
    <scope>NUCLEOTIDE SEQUENCE [LARGE SCALE GENOMIC DNA]</scope>
    <source>
        <tissue evidence="2">Muscle</tissue>
    </source>
</reference>
<name>A0A3R7MHW9_PENVA</name>
<keyword evidence="1" id="KW-0732">Signal</keyword>
<feature type="signal peptide" evidence="1">
    <location>
        <begin position="1"/>
        <end position="29"/>
    </location>
</feature>
<gene>
    <name evidence="2" type="ORF">C7M84_023793</name>
</gene>
<feature type="chain" id="PRO_5018706295" evidence="1">
    <location>
        <begin position="30"/>
        <end position="152"/>
    </location>
</feature>
<keyword evidence="3" id="KW-1185">Reference proteome</keyword>
<proteinExistence type="predicted"/>
<protein>
    <submittedName>
        <fullName evidence="2">Uncharacterized protein</fullName>
    </submittedName>
</protein>
<dbReference type="Proteomes" id="UP000283509">
    <property type="component" value="Unassembled WGS sequence"/>
</dbReference>
<comment type="caution">
    <text evidence="2">The sequence shown here is derived from an EMBL/GenBank/DDBJ whole genome shotgun (WGS) entry which is preliminary data.</text>
</comment>
<reference evidence="2 3" key="1">
    <citation type="submission" date="2018-04" db="EMBL/GenBank/DDBJ databases">
        <authorList>
            <person name="Zhang X."/>
            <person name="Yuan J."/>
            <person name="Li F."/>
            <person name="Xiang J."/>
        </authorList>
    </citation>
    <scope>NUCLEOTIDE SEQUENCE [LARGE SCALE GENOMIC DNA]</scope>
    <source>
        <tissue evidence="2">Muscle</tissue>
    </source>
</reference>
<sequence length="152" mass="16048">MHLLSDFKMNSALVLLVAVGLSCLVAAQAASPFGVLAGLGALTSAAKRTLDEGDSDLILSAVGQMDPNACIPKILCVLQAKDESNRTMKENMLLEILTSYNAAFVHAQDVTSATGDSFACKRIFSKCPFDDGELSELLDLAWSCDCNSGGKE</sequence>
<evidence type="ECO:0000313" key="2">
    <source>
        <dbReference type="EMBL" id="ROT83036.1"/>
    </source>
</evidence>
<accession>A0A3R7MHW9</accession>
<dbReference type="AlphaFoldDB" id="A0A3R7MHW9"/>
<dbReference type="OrthoDB" id="6371365at2759"/>